<name>A0A699X8F5_TANCI</name>
<reference evidence="1" key="1">
    <citation type="journal article" date="2019" name="Sci. Rep.">
        <title>Draft genome of Tanacetum cinerariifolium, the natural source of mosquito coil.</title>
        <authorList>
            <person name="Yamashiro T."/>
            <person name="Shiraishi A."/>
            <person name="Satake H."/>
            <person name="Nakayama K."/>
        </authorList>
    </citation>
    <scope>NUCLEOTIDE SEQUENCE</scope>
</reference>
<dbReference type="EMBL" id="BKCJ011803564">
    <property type="protein sequence ID" value="GFD54228.1"/>
    <property type="molecule type" value="Genomic_DNA"/>
</dbReference>
<protein>
    <submittedName>
        <fullName evidence="1">Uncharacterized protein</fullName>
    </submittedName>
</protein>
<feature type="non-terminal residue" evidence="1">
    <location>
        <position position="65"/>
    </location>
</feature>
<gene>
    <name evidence="1" type="ORF">Tci_926197</name>
</gene>
<comment type="caution">
    <text evidence="1">The sequence shown here is derived from an EMBL/GenBank/DDBJ whole genome shotgun (WGS) entry which is preliminary data.</text>
</comment>
<organism evidence="1">
    <name type="scientific">Tanacetum cinerariifolium</name>
    <name type="common">Dalmatian daisy</name>
    <name type="synonym">Chrysanthemum cinerariifolium</name>
    <dbReference type="NCBI Taxonomy" id="118510"/>
    <lineage>
        <taxon>Eukaryota</taxon>
        <taxon>Viridiplantae</taxon>
        <taxon>Streptophyta</taxon>
        <taxon>Embryophyta</taxon>
        <taxon>Tracheophyta</taxon>
        <taxon>Spermatophyta</taxon>
        <taxon>Magnoliopsida</taxon>
        <taxon>eudicotyledons</taxon>
        <taxon>Gunneridae</taxon>
        <taxon>Pentapetalae</taxon>
        <taxon>asterids</taxon>
        <taxon>campanulids</taxon>
        <taxon>Asterales</taxon>
        <taxon>Asteraceae</taxon>
        <taxon>Asteroideae</taxon>
        <taxon>Anthemideae</taxon>
        <taxon>Anthemidinae</taxon>
        <taxon>Tanacetum</taxon>
    </lineage>
</organism>
<dbReference type="AlphaFoldDB" id="A0A699X8F5"/>
<sequence>VGARASVEQGVGRRGGFGVESPEKAVLGEGLLELKAGVHVGEALALAAEVAAQLRLQAVGGDEGQ</sequence>
<feature type="non-terminal residue" evidence="1">
    <location>
        <position position="1"/>
    </location>
</feature>
<proteinExistence type="predicted"/>
<accession>A0A699X8F5</accession>
<evidence type="ECO:0000313" key="1">
    <source>
        <dbReference type="EMBL" id="GFD54228.1"/>
    </source>
</evidence>